<keyword evidence="6" id="KW-0418">Kinase</keyword>
<proteinExistence type="predicted"/>
<dbReference type="InterPro" id="IPR002178">
    <property type="entry name" value="PTS_EIIA_type-2_dom"/>
</dbReference>
<name>A0AAW6SUK5_9BACI</name>
<dbReference type="InterPro" id="IPR051351">
    <property type="entry name" value="Ascorbate-PTS_EIIA_comp"/>
</dbReference>
<protein>
    <submittedName>
        <fullName evidence="8">PTS sugar transporter subunit IIA</fullName>
    </submittedName>
</protein>
<sequence>MIIPINHELIELDVQAESAEDAIQKAGELLVQAGKVEASYVEAMIKGYQDVGPYIVLAPGIAIPHARPEHGVNEQCISVIRLEKEVVFGHPSNDPVRLVCSIGGVDSSSHIGMLQALSGILSNKEKLHVLLTTDNKEEFLSVF</sequence>
<dbReference type="EMBL" id="JAROYP010000007">
    <property type="protein sequence ID" value="MDH5161943.1"/>
    <property type="molecule type" value="Genomic_DNA"/>
</dbReference>
<keyword evidence="3" id="KW-0963">Cytoplasm</keyword>
<dbReference type="GO" id="GO:0009401">
    <property type="term" value="P:phosphoenolpyruvate-dependent sugar phosphotransferase system"/>
    <property type="evidence" value="ECO:0007669"/>
    <property type="project" value="UniProtKB-KW"/>
</dbReference>
<organism evidence="8 9">
    <name type="scientific">Heyndrickxia oleronia</name>
    <dbReference type="NCBI Taxonomy" id="38875"/>
    <lineage>
        <taxon>Bacteria</taxon>
        <taxon>Bacillati</taxon>
        <taxon>Bacillota</taxon>
        <taxon>Bacilli</taxon>
        <taxon>Bacillales</taxon>
        <taxon>Bacillaceae</taxon>
        <taxon>Heyndrickxia</taxon>
    </lineage>
</organism>
<gene>
    <name evidence="8" type="ORF">P5X88_13425</name>
</gene>
<evidence type="ECO:0000256" key="6">
    <source>
        <dbReference type="ARBA" id="ARBA00022777"/>
    </source>
</evidence>
<evidence type="ECO:0000256" key="2">
    <source>
        <dbReference type="ARBA" id="ARBA00022448"/>
    </source>
</evidence>
<evidence type="ECO:0000259" key="7">
    <source>
        <dbReference type="PROSITE" id="PS51094"/>
    </source>
</evidence>
<evidence type="ECO:0000256" key="5">
    <source>
        <dbReference type="ARBA" id="ARBA00022683"/>
    </source>
</evidence>
<dbReference type="RefSeq" id="WP_251340027.1">
    <property type="nucleotide sequence ID" value="NZ_JAMATW010000008.1"/>
</dbReference>
<evidence type="ECO:0000256" key="3">
    <source>
        <dbReference type="ARBA" id="ARBA00022490"/>
    </source>
</evidence>
<dbReference type="Proteomes" id="UP001159179">
    <property type="component" value="Unassembled WGS sequence"/>
</dbReference>
<evidence type="ECO:0000313" key="9">
    <source>
        <dbReference type="Proteomes" id="UP001159179"/>
    </source>
</evidence>
<keyword evidence="8" id="KW-0762">Sugar transport</keyword>
<dbReference type="GO" id="GO:0016301">
    <property type="term" value="F:kinase activity"/>
    <property type="evidence" value="ECO:0007669"/>
    <property type="project" value="UniProtKB-KW"/>
</dbReference>
<reference evidence="8" key="1">
    <citation type="submission" date="2023-03" db="EMBL/GenBank/DDBJ databases">
        <title>Bacterial isolates from washroom surfaces on a university campus.</title>
        <authorList>
            <person name="Holman D.B."/>
            <person name="Gzyl K.E."/>
            <person name="Taheri A.E."/>
        </authorList>
    </citation>
    <scope>NUCLEOTIDE SEQUENCE</scope>
    <source>
        <strain evidence="8">RD03</strain>
    </source>
</reference>
<dbReference type="CDD" id="cd00211">
    <property type="entry name" value="PTS_IIA_fru"/>
    <property type="match status" value="1"/>
</dbReference>
<evidence type="ECO:0000256" key="4">
    <source>
        <dbReference type="ARBA" id="ARBA00022679"/>
    </source>
</evidence>
<dbReference type="AlphaFoldDB" id="A0AAW6SUK5"/>
<dbReference type="PANTHER" id="PTHR36203">
    <property type="entry name" value="ASCORBATE-SPECIFIC PTS SYSTEM EIIA COMPONENT"/>
    <property type="match status" value="1"/>
</dbReference>
<dbReference type="Pfam" id="PF00359">
    <property type="entry name" value="PTS_EIIA_2"/>
    <property type="match status" value="1"/>
</dbReference>
<dbReference type="InterPro" id="IPR016152">
    <property type="entry name" value="PTrfase/Anion_transptr"/>
</dbReference>
<keyword evidence="2" id="KW-0813">Transport</keyword>
<feature type="domain" description="PTS EIIA type-2" evidence="7">
    <location>
        <begin position="3"/>
        <end position="143"/>
    </location>
</feature>
<keyword evidence="5" id="KW-0598">Phosphotransferase system</keyword>
<dbReference type="PANTHER" id="PTHR36203:SF5">
    <property type="entry name" value="PTS SYSTEM, EIIA COMPONENT"/>
    <property type="match status" value="1"/>
</dbReference>
<dbReference type="PROSITE" id="PS00372">
    <property type="entry name" value="PTS_EIIA_TYPE_2_HIS"/>
    <property type="match status" value="1"/>
</dbReference>
<dbReference type="PROSITE" id="PS51094">
    <property type="entry name" value="PTS_EIIA_TYPE_2"/>
    <property type="match status" value="1"/>
</dbReference>
<comment type="subcellular location">
    <subcellularLocation>
        <location evidence="1">Cytoplasm</location>
    </subcellularLocation>
</comment>
<comment type="caution">
    <text evidence="8">The sequence shown here is derived from an EMBL/GenBank/DDBJ whole genome shotgun (WGS) entry which is preliminary data.</text>
</comment>
<dbReference type="SUPFAM" id="SSF55804">
    <property type="entry name" value="Phoshotransferase/anion transport protein"/>
    <property type="match status" value="1"/>
</dbReference>
<accession>A0AAW6SUK5</accession>
<dbReference type="GO" id="GO:0005737">
    <property type="term" value="C:cytoplasm"/>
    <property type="evidence" value="ECO:0007669"/>
    <property type="project" value="UniProtKB-SubCell"/>
</dbReference>
<dbReference type="Gene3D" id="3.40.930.10">
    <property type="entry name" value="Mannitol-specific EII, Chain A"/>
    <property type="match status" value="1"/>
</dbReference>
<keyword evidence="4" id="KW-0808">Transferase</keyword>
<evidence type="ECO:0000313" key="8">
    <source>
        <dbReference type="EMBL" id="MDH5161943.1"/>
    </source>
</evidence>
<evidence type="ECO:0000256" key="1">
    <source>
        <dbReference type="ARBA" id="ARBA00004496"/>
    </source>
</evidence>